<sequence>MTSRGLHAAAASAALRVINENIGAALLAGTDPREFADAPEHVAHAIRTATGGYGGPGHPVASVGSSSPPASVDRTVTVVPSFIRCVEAAAALITEVGEETVGFSP</sequence>
<name>A0ABN3RJI9_9ACTN</name>
<feature type="region of interest" description="Disordered" evidence="1">
    <location>
        <begin position="48"/>
        <end position="70"/>
    </location>
</feature>
<organism evidence="2 3">
    <name type="scientific">Streptomyces vastus</name>
    <dbReference type="NCBI Taxonomy" id="285451"/>
    <lineage>
        <taxon>Bacteria</taxon>
        <taxon>Bacillati</taxon>
        <taxon>Actinomycetota</taxon>
        <taxon>Actinomycetes</taxon>
        <taxon>Kitasatosporales</taxon>
        <taxon>Streptomycetaceae</taxon>
        <taxon>Streptomyces</taxon>
    </lineage>
</organism>
<proteinExistence type="predicted"/>
<evidence type="ECO:0000256" key="1">
    <source>
        <dbReference type="SAM" id="MobiDB-lite"/>
    </source>
</evidence>
<reference evidence="2 3" key="1">
    <citation type="journal article" date="2019" name="Int. J. Syst. Evol. Microbiol.">
        <title>The Global Catalogue of Microorganisms (GCM) 10K type strain sequencing project: providing services to taxonomists for standard genome sequencing and annotation.</title>
        <authorList>
            <consortium name="The Broad Institute Genomics Platform"/>
            <consortium name="The Broad Institute Genome Sequencing Center for Infectious Disease"/>
            <person name="Wu L."/>
            <person name="Ma J."/>
        </authorList>
    </citation>
    <scope>NUCLEOTIDE SEQUENCE [LARGE SCALE GENOMIC DNA]</scope>
    <source>
        <strain evidence="2 3">JCM 4524</strain>
    </source>
</reference>
<protein>
    <submittedName>
        <fullName evidence="2">Uncharacterized protein</fullName>
    </submittedName>
</protein>
<evidence type="ECO:0000313" key="3">
    <source>
        <dbReference type="Proteomes" id="UP001500151"/>
    </source>
</evidence>
<comment type="caution">
    <text evidence="2">The sequence shown here is derived from an EMBL/GenBank/DDBJ whole genome shotgun (WGS) entry which is preliminary data.</text>
</comment>
<dbReference type="Proteomes" id="UP001500151">
    <property type="component" value="Unassembled WGS sequence"/>
</dbReference>
<accession>A0ABN3RJI9</accession>
<evidence type="ECO:0000313" key="2">
    <source>
        <dbReference type="EMBL" id="GAA2654281.1"/>
    </source>
</evidence>
<dbReference type="EMBL" id="BAAASJ010000104">
    <property type="protein sequence ID" value="GAA2654281.1"/>
    <property type="molecule type" value="Genomic_DNA"/>
</dbReference>
<feature type="compositionally biased region" description="Low complexity" evidence="1">
    <location>
        <begin position="58"/>
        <end position="70"/>
    </location>
</feature>
<dbReference type="RefSeq" id="WP_344394805.1">
    <property type="nucleotide sequence ID" value="NZ_BAAASJ010000104.1"/>
</dbReference>
<gene>
    <name evidence="2" type="ORF">GCM10010307_66300</name>
</gene>
<keyword evidence="3" id="KW-1185">Reference proteome</keyword>